<evidence type="ECO:0000313" key="18">
    <source>
        <dbReference type="EMBL" id="KPP58205.1"/>
    </source>
</evidence>
<dbReference type="InterPro" id="IPR002335">
    <property type="entry name" value="Myoglobin"/>
</dbReference>
<comment type="subcellular location">
    <subcellularLocation>
        <location evidence="11">Cytoplasm</location>
        <location evidence="11">Sarcoplasm</location>
    </subcellularLocation>
</comment>
<dbReference type="GO" id="GO:0005344">
    <property type="term" value="F:oxygen carrier activity"/>
    <property type="evidence" value="ECO:0007669"/>
    <property type="project" value="UniProtKB-UniRule"/>
</dbReference>
<evidence type="ECO:0000256" key="15">
    <source>
        <dbReference type="RuleBase" id="RU000356"/>
    </source>
</evidence>
<accession>A0A0P7UGB6</accession>
<dbReference type="EMBL" id="JARO02014428">
    <property type="protein sequence ID" value="KPP58205.1"/>
    <property type="molecule type" value="Genomic_DNA"/>
</dbReference>
<dbReference type="PROSITE" id="PS01033">
    <property type="entry name" value="GLOBIN"/>
    <property type="match status" value="1"/>
</dbReference>
<evidence type="ECO:0000256" key="10">
    <source>
        <dbReference type="ARBA" id="ARBA00023179"/>
    </source>
</evidence>
<dbReference type="GO" id="GO:0070062">
    <property type="term" value="C:extracellular exosome"/>
    <property type="evidence" value="ECO:0007669"/>
    <property type="project" value="TreeGrafter"/>
</dbReference>
<gene>
    <name evidence="18" type="ORF">Z043_123989</name>
</gene>
<keyword evidence="6 15" id="KW-0561">Oxygen transport</keyword>
<comment type="similarity">
    <text evidence="1 15">Belongs to the globin family.</text>
</comment>
<keyword evidence="10 16" id="KW-0514">Muscle protein</keyword>
<comment type="catalytic activity">
    <reaction evidence="14">
        <text>H2O2 + AH2 = A + 2 H2O</text>
        <dbReference type="Rhea" id="RHEA:30275"/>
        <dbReference type="ChEBI" id="CHEBI:13193"/>
        <dbReference type="ChEBI" id="CHEBI:15377"/>
        <dbReference type="ChEBI" id="CHEBI:16240"/>
        <dbReference type="ChEBI" id="CHEBI:17499"/>
    </reaction>
</comment>
<evidence type="ECO:0000256" key="13">
    <source>
        <dbReference type="ARBA" id="ARBA00048118"/>
    </source>
</evidence>
<comment type="caution">
    <text evidence="18">The sequence shown here is derived from an EMBL/GenBank/DDBJ whole genome shotgun (WGS) entry which is preliminary data.</text>
</comment>
<name>A0A0P7UGB6_SCLFO</name>
<keyword evidence="7 16" id="KW-0479">Metal-binding</keyword>
<dbReference type="GO" id="GO:0019825">
    <property type="term" value="F:oxygen binding"/>
    <property type="evidence" value="ECO:0007669"/>
    <property type="project" value="UniProtKB-UniRule"/>
</dbReference>
<dbReference type="PANTHER" id="PTHR47132">
    <property type="entry name" value="MYOGLOBIN"/>
    <property type="match status" value="1"/>
</dbReference>
<dbReference type="SUPFAM" id="SSF46458">
    <property type="entry name" value="Globin-like"/>
    <property type="match status" value="1"/>
</dbReference>
<dbReference type="PRINTS" id="PR00613">
    <property type="entry name" value="MYOGLOBIN"/>
</dbReference>
<dbReference type="Pfam" id="PF00042">
    <property type="entry name" value="Globin"/>
    <property type="match status" value="1"/>
</dbReference>
<dbReference type="PANTHER" id="PTHR47132:SF1">
    <property type="entry name" value="MYOGLOBIN"/>
    <property type="match status" value="1"/>
</dbReference>
<sequence>MMSDFDLVLKFWDAIEADYTAIGGEVLTRLFKDHPDTQKLFPKCANIPPSEVAGNVTVAAHGAIVLRKLGELLKARGDHASILKPLATTHANIHKISLNNFTLLTEVIVKVFAEKAGLGADGQVALRNLMGVVVADIGGFYKELGFQA</sequence>
<protein>
    <recommendedName>
        <fullName evidence="2 16">Myoglobin</fullName>
    </recommendedName>
</protein>
<keyword evidence="5 15" id="KW-0349">Heme</keyword>
<dbReference type="Proteomes" id="UP000034805">
    <property type="component" value="Unassembled WGS sequence"/>
</dbReference>
<dbReference type="GO" id="GO:0016491">
    <property type="term" value="F:oxidoreductase activity"/>
    <property type="evidence" value="ECO:0007669"/>
    <property type="project" value="UniProtKB-KW"/>
</dbReference>
<dbReference type="Gene3D" id="6.10.140.2110">
    <property type="match status" value="1"/>
</dbReference>
<keyword evidence="9 16" id="KW-0408">Iron</keyword>
<organism evidence="18 19">
    <name type="scientific">Scleropages formosus</name>
    <name type="common">Asian bonytongue</name>
    <name type="synonym">Osteoglossum formosum</name>
    <dbReference type="NCBI Taxonomy" id="113540"/>
    <lineage>
        <taxon>Eukaryota</taxon>
        <taxon>Metazoa</taxon>
        <taxon>Chordata</taxon>
        <taxon>Craniata</taxon>
        <taxon>Vertebrata</taxon>
        <taxon>Euteleostomi</taxon>
        <taxon>Actinopterygii</taxon>
        <taxon>Neopterygii</taxon>
        <taxon>Teleostei</taxon>
        <taxon>Osteoglossocephala</taxon>
        <taxon>Osteoglossomorpha</taxon>
        <taxon>Osteoglossiformes</taxon>
        <taxon>Osteoglossidae</taxon>
        <taxon>Scleropages</taxon>
    </lineage>
</organism>
<feature type="domain" description="Globin" evidence="17">
    <location>
        <begin position="1"/>
        <end position="142"/>
    </location>
</feature>
<dbReference type="GO" id="GO:0046872">
    <property type="term" value="F:metal ion binding"/>
    <property type="evidence" value="ECO:0007669"/>
    <property type="project" value="UniProtKB-KW"/>
</dbReference>
<evidence type="ECO:0000256" key="6">
    <source>
        <dbReference type="ARBA" id="ARBA00022621"/>
    </source>
</evidence>
<evidence type="ECO:0000256" key="11">
    <source>
        <dbReference type="ARBA" id="ARBA00044498"/>
    </source>
</evidence>
<comment type="catalytic activity">
    <reaction evidence="13">
        <text>Fe(III)-heme b-[protein] + nitric oxide + H2O = Fe(II)-heme b-[protein] + nitrite + 2 H(+)</text>
        <dbReference type="Rhea" id="RHEA:77711"/>
        <dbReference type="Rhea" id="RHEA-COMP:18975"/>
        <dbReference type="Rhea" id="RHEA-COMP:18976"/>
        <dbReference type="ChEBI" id="CHEBI:15377"/>
        <dbReference type="ChEBI" id="CHEBI:15378"/>
        <dbReference type="ChEBI" id="CHEBI:16301"/>
        <dbReference type="ChEBI" id="CHEBI:16480"/>
        <dbReference type="ChEBI" id="CHEBI:55376"/>
        <dbReference type="ChEBI" id="CHEBI:60344"/>
    </reaction>
    <physiologicalReaction direction="right-to-left" evidence="13">
        <dbReference type="Rhea" id="RHEA:77713"/>
    </physiologicalReaction>
</comment>
<reference evidence="18 19" key="1">
    <citation type="submission" date="2015-08" db="EMBL/GenBank/DDBJ databases">
        <title>The genome of the Asian arowana (Scleropages formosus).</title>
        <authorList>
            <person name="Tan M.H."/>
            <person name="Gan H.M."/>
            <person name="Croft L.J."/>
            <person name="Austin C.M."/>
        </authorList>
    </citation>
    <scope>NUCLEOTIDE SEQUENCE [LARGE SCALE GENOMIC DNA]</scope>
    <source>
        <strain evidence="18">Aro1</strain>
    </source>
</reference>
<dbReference type="GO" id="GO:0020037">
    <property type="term" value="F:heme binding"/>
    <property type="evidence" value="ECO:0007669"/>
    <property type="project" value="UniProtKB-UniRule"/>
</dbReference>
<evidence type="ECO:0000256" key="16">
    <source>
        <dbReference type="RuleBase" id="RU251113"/>
    </source>
</evidence>
<comment type="subunit">
    <text evidence="12">Monomeric.</text>
</comment>
<evidence type="ECO:0000256" key="12">
    <source>
        <dbReference type="ARBA" id="ARBA00044514"/>
    </source>
</evidence>
<dbReference type="STRING" id="113540.ENSSFOP00015017766"/>
<proteinExistence type="inferred from homology"/>
<evidence type="ECO:0000256" key="3">
    <source>
        <dbReference type="ARBA" id="ARBA00022448"/>
    </source>
</evidence>
<evidence type="ECO:0000259" key="17">
    <source>
        <dbReference type="PROSITE" id="PS01033"/>
    </source>
</evidence>
<evidence type="ECO:0000313" key="19">
    <source>
        <dbReference type="Proteomes" id="UP000034805"/>
    </source>
</evidence>
<dbReference type="GO" id="GO:0016528">
    <property type="term" value="C:sarcoplasm"/>
    <property type="evidence" value="ECO:0007669"/>
    <property type="project" value="UniProtKB-SubCell"/>
</dbReference>
<evidence type="ECO:0000256" key="9">
    <source>
        <dbReference type="ARBA" id="ARBA00023004"/>
    </source>
</evidence>
<comment type="function">
    <text evidence="16">Monomeric heme protein which primary function is to store oxygen and facilitate its diffusion within muscle tissues. Reversibly binds oxygen through a pentacoordinated heme iron and enables its timely and efficient release as needed during periods of heightened demand. Depending on the oxidative conditions of tissues and cells, and in addition to its ability to bind oxygen, it also has a nitrite reductase activity whereby it regulates the production of bioactive nitric oxide. Under stress conditions, like hypoxia and anoxia, it also protects cells against reactive oxygen species thanks to its pseudoperoxidase activity.</text>
</comment>
<keyword evidence="8" id="KW-0560">Oxidoreductase</keyword>
<dbReference type="InterPro" id="IPR000971">
    <property type="entry name" value="Globin"/>
</dbReference>
<dbReference type="SMR" id="A0A0P7UGB6"/>
<evidence type="ECO:0000256" key="2">
    <source>
        <dbReference type="ARBA" id="ARBA00019044"/>
    </source>
</evidence>
<evidence type="ECO:0000256" key="7">
    <source>
        <dbReference type="ARBA" id="ARBA00022723"/>
    </source>
</evidence>
<evidence type="ECO:0000256" key="4">
    <source>
        <dbReference type="ARBA" id="ARBA00022490"/>
    </source>
</evidence>
<dbReference type="InterPro" id="IPR009050">
    <property type="entry name" value="Globin-like_sf"/>
</dbReference>
<dbReference type="Gene3D" id="6.10.140.2100">
    <property type="match status" value="1"/>
</dbReference>
<evidence type="ECO:0000256" key="1">
    <source>
        <dbReference type="ARBA" id="ARBA00008705"/>
    </source>
</evidence>
<evidence type="ECO:0000256" key="8">
    <source>
        <dbReference type="ARBA" id="ARBA00023002"/>
    </source>
</evidence>
<dbReference type="AlphaFoldDB" id="A0A0P7UGB6"/>
<evidence type="ECO:0000256" key="14">
    <source>
        <dbReference type="ARBA" id="ARBA00049931"/>
    </source>
</evidence>
<keyword evidence="3 15" id="KW-0813">Transport</keyword>
<keyword evidence="4" id="KW-0963">Cytoplasm</keyword>
<evidence type="ECO:0000256" key="5">
    <source>
        <dbReference type="ARBA" id="ARBA00022617"/>
    </source>
</evidence>